<keyword evidence="3" id="KW-1185">Reference proteome</keyword>
<comment type="caution">
    <text evidence="2">The sequence shown here is derived from an EMBL/GenBank/DDBJ whole genome shotgun (WGS) entry which is preliminary data.</text>
</comment>
<keyword evidence="1" id="KW-0472">Membrane</keyword>
<organism evidence="2 3">
    <name type="scientific">Tribonema minus</name>
    <dbReference type="NCBI Taxonomy" id="303371"/>
    <lineage>
        <taxon>Eukaryota</taxon>
        <taxon>Sar</taxon>
        <taxon>Stramenopiles</taxon>
        <taxon>Ochrophyta</taxon>
        <taxon>PX clade</taxon>
        <taxon>Xanthophyceae</taxon>
        <taxon>Tribonematales</taxon>
        <taxon>Tribonemataceae</taxon>
        <taxon>Tribonema</taxon>
    </lineage>
</organism>
<dbReference type="EMBL" id="JAFCMP010000179">
    <property type="protein sequence ID" value="KAG5184059.1"/>
    <property type="molecule type" value="Genomic_DNA"/>
</dbReference>
<evidence type="ECO:0000313" key="3">
    <source>
        <dbReference type="Proteomes" id="UP000664859"/>
    </source>
</evidence>
<proteinExistence type="predicted"/>
<sequence>MDALLNAHCPIYNFDYREPDLPMSLEAYVATKQFVRSDTATGIVKQAENGDSVLHYFLFFERDGGTVVEGKAFDTHPFDIEQVSVRVTKHGVVNAVYFYPHSAVESFAITGTDLDKVLQEGHPVVYIAYGKHASYPVPNVSRYLMAGDECLKPVRYDIKAVQASNAVMKSPGFGAILPLSRRIVRDLETIPVVPLALVSTRMRFAVNDKSRTLMYVAIGVSGGVLLTVIAVLYVKRKRLYDAYKTLFGKHITT</sequence>
<dbReference type="Proteomes" id="UP000664859">
    <property type="component" value="Unassembled WGS sequence"/>
</dbReference>
<gene>
    <name evidence="2" type="ORF">JKP88DRAFT_315675</name>
</gene>
<keyword evidence="1" id="KW-0812">Transmembrane</keyword>
<name>A0A836CFW4_9STRA</name>
<accession>A0A836CFW4</accession>
<evidence type="ECO:0000313" key="2">
    <source>
        <dbReference type="EMBL" id="KAG5184059.1"/>
    </source>
</evidence>
<dbReference type="AlphaFoldDB" id="A0A836CFW4"/>
<evidence type="ECO:0000256" key="1">
    <source>
        <dbReference type="SAM" id="Phobius"/>
    </source>
</evidence>
<feature type="transmembrane region" description="Helical" evidence="1">
    <location>
        <begin position="213"/>
        <end position="234"/>
    </location>
</feature>
<reference evidence="2" key="1">
    <citation type="submission" date="2021-02" db="EMBL/GenBank/DDBJ databases">
        <title>First Annotated Genome of the Yellow-green Alga Tribonema minus.</title>
        <authorList>
            <person name="Mahan K.M."/>
        </authorList>
    </citation>
    <scope>NUCLEOTIDE SEQUENCE</scope>
    <source>
        <strain evidence="2">UTEX B ZZ1240</strain>
    </source>
</reference>
<protein>
    <submittedName>
        <fullName evidence="2">Uncharacterized protein</fullName>
    </submittedName>
</protein>
<keyword evidence="1" id="KW-1133">Transmembrane helix</keyword>